<dbReference type="InterPro" id="IPR013815">
    <property type="entry name" value="ATP_grasp_subdomain_1"/>
</dbReference>
<gene>
    <name evidence="17" type="primary">uvrA</name>
    <name evidence="19" type="ORF">A2828_00485</name>
</gene>
<evidence type="ECO:0000256" key="14">
    <source>
        <dbReference type="ARBA" id="ARBA00038000"/>
    </source>
</evidence>
<evidence type="ECO:0000259" key="18">
    <source>
        <dbReference type="PROSITE" id="PS50893"/>
    </source>
</evidence>
<proteinExistence type="inferred from homology"/>
<evidence type="ECO:0000256" key="15">
    <source>
        <dbReference type="ARBA" id="ARBA00039316"/>
    </source>
</evidence>
<evidence type="ECO:0000256" key="9">
    <source>
        <dbReference type="ARBA" id="ARBA00022833"/>
    </source>
</evidence>
<evidence type="ECO:0000313" key="19">
    <source>
        <dbReference type="EMBL" id="OHA46433.1"/>
    </source>
</evidence>
<keyword evidence="10 17" id="KW-0067">ATP-binding</keyword>
<evidence type="ECO:0000256" key="6">
    <source>
        <dbReference type="ARBA" id="ARBA00022763"/>
    </source>
</evidence>
<dbReference type="Gene3D" id="3.40.50.300">
    <property type="entry name" value="P-loop containing nucleotide triphosphate hydrolases"/>
    <property type="match status" value="2"/>
</dbReference>
<dbReference type="InterPro" id="IPR041552">
    <property type="entry name" value="UvrA_DNA-bd"/>
</dbReference>
<keyword evidence="6 17" id="KW-0227">DNA damage</keyword>
<dbReference type="PANTHER" id="PTHR43152">
    <property type="entry name" value="UVRABC SYSTEM PROTEIN A"/>
    <property type="match status" value="1"/>
</dbReference>
<dbReference type="InterPro" id="IPR041102">
    <property type="entry name" value="UvrA_inter"/>
</dbReference>
<feature type="binding site" evidence="17">
    <location>
        <begin position="684"/>
        <end position="691"/>
    </location>
    <ligand>
        <name>ATP</name>
        <dbReference type="ChEBI" id="CHEBI:30616"/>
    </ligand>
</feature>
<keyword evidence="4 17" id="KW-0677">Repeat</keyword>
<evidence type="ECO:0000256" key="4">
    <source>
        <dbReference type="ARBA" id="ARBA00022737"/>
    </source>
</evidence>
<dbReference type="GO" id="GO:0005737">
    <property type="term" value="C:cytoplasm"/>
    <property type="evidence" value="ECO:0007669"/>
    <property type="project" value="UniProtKB-SubCell"/>
</dbReference>
<comment type="caution">
    <text evidence="19">The sequence shown here is derived from an EMBL/GenBank/DDBJ whole genome shotgun (WGS) entry which is preliminary data.</text>
</comment>
<dbReference type="GO" id="GO:0008270">
    <property type="term" value="F:zinc ion binding"/>
    <property type="evidence" value="ECO:0007669"/>
    <property type="project" value="UniProtKB-UniRule"/>
</dbReference>
<dbReference type="InterPro" id="IPR027417">
    <property type="entry name" value="P-loop_NTPase"/>
</dbReference>
<feature type="domain" description="ABC transporter" evidence="18">
    <location>
        <begin position="648"/>
        <end position="980"/>
    </location>
</feature>
<dbReference type="GO" id="GO:0009381">
    <property type="term" value="F:excinuclease ABC activity"/>
    <property type="evidence" value="ECO:0007669"/>
    <property type="project" value="UniProtKB-UniRule"/>
</dbReference>
<evidence type="ECO:0000256" key="3">
    <source>
        <dbReference type="ARBA" id="ARBA00022723"/>
    </source>
</evidence>
<organism evidence="19 20">
    <name type="scientific">Candidatus Terrybacteria bacterium RIFCSPHIGHO2_01_FULL_43_35</name>
    <dbReference type="NCBI Taxonomy" id="1802361"/>
    <lineage>
        <taxon>Bacteria</taxon>
        <taxon>Candidatus Terryibacteriota</taxon>
    </lineage>
</organism>
<dbReference type="EMBL" id="MHSR01000016">
    <property type="protein sequence ID" value="OHA46433.1"/>
    <property type="molecule type" value="Genomic_DNA"/>
</dbReference>
<evidence type="ECO:0000256" key="2">
    <source>
        <dbReference type="ARBA" id="ARBA00022490"/>
    </source>
</evidence>
<keyword evidence="13 17" id="KW-0234">DNA repair</keyword>
<feature type="binding site" evidence="17">
    <location>
        <begin position="39"/>
        <end position="46"/>
    </location>
    <ligand>
        <name>ATP</name>
        <dbReference type="ChEBI" id="CHEBI:30616"/>
    </ligand>
</feature>
<keyword evidence="8 17" id="KW-0863">Zinc-finger</keyword>
<evidence type="ECO:0000256" key="11">
    <source>
        <dbReference type="ARBA" id="ARBA00022881"/>
    </source>
</evidence>
<dbReference type="PROSITE" id="PS50893">
    <property type="entry name" value="ABC_TRANSPORTER_2"/>
    <property type="match status" value="1"/>
</dbReference>
<accession>A0A1G2PDR3</accession>
<dbReference type="PANTHER" id="PTHR43152:SF3">
    <property type="entry name" value="UVRABC SYSTEM PROTEIN A"/>
    <property type="match status" value="1"/>
</dbReference>
<sequence>MPANKKITKNVISIRGARVHNLKNIDVDIPRNKLTVITGLSGSGKSSLAFDTLYADGQRRYVESLSAYARQFLGVMEKPDVDNIEGISPAISIDQKSVSKNPRSTVGTITEIYDYLRLLFARVGIPHCPKCGREVKRQSAAQIMNQILALPAKTPIVILAPVIRGKKGEHKSVIEEIARAGFSRVRINGEILRVEDAQNKSLARYKIHDIEVVVDRFEVGRSADDRMRLASSVETALKMGNGIIIVNIQQDIHPERRRGITLNNTKEKTDMIFSEMFACEHCGINLPELEPRTFSFNSPHGACPKCTGIGYQLDVDSELVVPNPRLTIAEGAIRPWMAASHRLGRQSWYWWMLSEFSDRKGFSLNDPWLKLPKGIQQEILFGEKQEEKKEGLLALRSLDEEGAKFEGVVPNLLRRYQASDSDWTRAEIEKYMVIKECSVCKGKRLRLEALAVTVGGRSIDVVTALSIKDAQRFFGDLSSRLSKNHKIIARMIVKEVINRLQFLIDVGLDYLTLDRSAQTLSGGEGQRIRLATQIGTRLTGVLYILDEPSVGLHPRDQARLIKTLKDLRDLGNTVVVVEHDPQTILAADWVIDVGPAAGKHGGRIVFTGTAKELLKAKTLTGEYLAGKKHVGRAESKIVEQAIYRNPSAKKDNENKSLIIYGAKEHNLKNIDVKIPIGKFVCLTGVSGSGKSTLLNDILARALLKHFWNAKEMPGKHSRILGIENIDKAIVIDQSPIGRTPRSNPATYTGAFTIIRTLFAATKEAKVRGYGPGRFSFNVKGGRCENCQGEGMRKIEMQFLAEVWVECEECHGTRYNKDALEITWRGKNIAQILEMTVEEAFKFFAGIPTITAKLRTLNDVGLGYINFGQSATTLSGGEAQRIKLSTELARRTTGKTLYILDEPTTGLHFADIDKLLGILRGLVNLGNTVLVIEHNMDVIKCADWVIDLGPEGGDQGGRIIAEGTVKEIAKNKNSYTGQYLKNLEF</sequence>
<keyword evidence="9 17" id="KW-0862">Zinc</keyword>
<comment type="subcellular location">
    <subcellularLocation>
        <location evidence="1 17">Cytoplasm</location>
    </subcellularLocation>
</comment>
<keyword evidence="17" id="KW-0742">SOS response</keyword>
<dbReference type="InterPro" id="IPR003593">
    <property type="entry name" value="AAA+_ATPase"/>
</dbReference>
<keyword evidence="2 17" id="KW-0963">Cytoplasm</keyword>
<evidence type="ECO:0000256" key="16">
    <source>
        <dbReference type="ARBA" id="ARBA00042156"/>
    </source>
</evidence>
<dbReference type="SMART" id="SM00382">
    <property type="entry name" value="AAA"/>
    <property type="match status" value="1"/>
</dbReference>
<comment type="function">
    <text evidence="17">The UvrABC repair system catalyzes the recognition and processing of DNA lesions. UvrA is an ATPase and a DNA-binding protein. A damage recognition complex composed of 2 UvrA and 2 UvrB subunits scans DNA for abnormalities. When the presence of a lesion has been verified by UvrB, the UvrA molecules dissociate.</text>
</comment>
<evidence type="ECO:0000256" key="12">
    <source>
        <dbReference type="ARBA" id="ARBA00023125"/>
    </source>
</evidence>
<dbReference type="Gene3D" id="3.30.1490.20">
    <property type="entry name" value="ATP-grasp fold, A domain"/>
    <property type="match status" value="1"/>
</dbReference>
<dbReference type="Gene3D" id="1.10.8.280">
    <property type="entry name" value="ABC transporter ATPase domain-like"/>
    <property type="match status" value="1"/>
</dbReference>
<dbReference type="AlphaFoldDB" id="A0A1G2PDR3"/>
<dbReference type="Gene3D" id="1.20.1580.10">
    <property type="entry name" value="ABC transporter ATPase like domain"/>
    <property type="match status" value="2"/>
</dbReference>
<evidence type="ECO:0000313" key="20">
    <source>
        <dbReference type="Proteomes" id="UP000178869"/>
    </source>
</evidence>
<dbReference type="PROSITE" id="PS00211">
    <property type="entry name" value="ABC_TRANSPORTER_1"/>
    <property type="match status" value="1"/>
</dbReference>
<keyword evidence="12 17" id="KW-0238">DNA-binding</keyword>
<feature type="zinc finger region" description="C4-type" evidence="17">
    <location>
        <begin position="279"/>
        <end position="306"/>
    </location>
</feature>
<comment type="subunit">
    <text evidence="17">Forms a heterotetramer with UvrB during the search for lesions.</text>
</comment>
<dbReference type="GO" id="GO:0006289">
    <property type="term" value="P:nucleotide-excision repair"/>
    <property type="evidence" value="ECO:0007669"/>
    <property type="project" value="UniProtKB-UniRule"/>
</dbReference>
<dbReference type="GO" id="GO:0016887">
    <property type="term" value="F:ATP hydrolysis activity"/>
    <property type="evidence" value="ECO:0007669"/>
    <property type="project" value="InterPro"/>
</dbReference>
<dbReference type="NCBIfam" id="TIGR00630">
    <property type="entry name" value="uvra"/>
    <property type="match status" value="1"/>
</dbReference>
<keyword evidence="3 17" id="KW-0479">Metal-binding</keyword>
<evidence type="ECO:0000256" key="10">
    <source>
        <dbReference type="ARBA" id="ARBA00022840"/>
    </source>
</evidence>
<name>A0A1G2PDR3_9BACT</name>
<keyword evidence="5 17" id="KW-0547">Nucleotide-binding</keyword>
<protein>
    <recommendedName>
        <fullName evidence="15 17">UvrABC system protein A</fullName>
        <shortName evidence="17">UvrA protein</shortName>
    </recommendedName>
    <alternativeName>
        <fullName evidence="16 17">Excinuclease ABC subunit A</fullName>
    </alternativeName>
</protein>
<evidence type="ECO:0000256" key="17">
    <source>
        <dbReference type="HAMAP-Rule" id="MF_00205"/>
    </source>
</evidence>
<reference evidence="19 20" key="1">
    <citation type="journal article" date="2016" name="Nat. Commun.">
        <title>Thousands of microbial genomes shed light on interconnected biogeochemical processes in an aquifer system.</title>
        <authorList>
            <person name="Anantharaman K."/>
            <person name="Brown C.T."/>
            <person name="Hug L.A."/>
            <person name="Sharon I."/>
            <person name="Castelle C.J."/>
            <person name="Probst A.J."/>
            <person name="Thomas B.C."/>
            <person name="Singh A."/>
            <person name="Wilkins M.J."/>
            <person name="Karaoz U."/>
            <person name="Brodie E.L."/>
            <person name="Williams K.H."/>
            <person name="Hubbard S.S."/>
            <person name="Banfield J.F."/>
        </authorList>
    </citation>
    <scope>NUCLEOTIDE SEQUENCE [LARGE SCALE GENOMIC DNA]</scope>
</reference>
<dbReference type="InterPro" id="IPR003439">
    <property type="entry name" value="ABC_transporter-like_ATP-bd"/>
</dbReference>
<dbReference type="Proteomes" id="UP000178869">
    <property type="component" value="Unassembled WGS sequence"/>
</dbReference>
<keyword evidence="11 17" id="KW-0267">Excision nuclease</keyword>
<evidence type="ECO:0000256" key="1">
    <source>
        <dbReference type="ARBA" id="ARBA00004496"/>
    </source>
</evidence>
<dbReference type="Pfam" id="PF17755">
    <property type="entry name" value="UvrA_DNA-bind"/>
    <property type="match status" value="1"/>
</dbReference>
<dbReference type="HAMAP" id="MF_00205">
    <property type="entry name" value="UvrA"/>
    <property type="match status" value="1"/>
</dbReference>
<dbReference type="CDD" id="cd03270">
    <property type="entry name" value="ABC_UvrA_I"/>
    <property type="match status" value="1"/>
</dbReference>
<dbReference type="GO" id="GO:0009432">
    <property type="term" value="P:SOS response"/>
    <property type="evidence" value="ECO:0007669"/>
    <property type="project" value="UniProtKB-UniRule"/>
</dbReference>
<comment type="similarity">
    <text evidence="14 17">Belongs to the ABC transporter superfamily. UvrA family.</text>
</comment>
<evidence type="ECO:0000256" key="5">
    <source>
        <dbReference type="ARBA" id="ARBA00022741"/>
    </source>
</evidence>
<dbReference type="InterPro" id="IPR004602">
    <property type="entry name" value="UvrA"/>
</dbReference>
<dbReference type="NCBIfam" id="NF001503">
    <property type="entry name" value="PRK00349.1"/>
    <property type="match status" value="1"/>
</dbReference>
<dbReference type="InterPro" id="IPR017871">
    <property type="entry name" value="ABC_transporter-like_CS"/>
</dbReference>
<dbReference type="FunFam" id="1.20.1580.10:FF:000002">
    <property type="entry name" value="UvrABC system protein A"/>
    <property type="match status" value="1"/>
</dbReference>
<dbReference type="GO" id="GO:0003677">
    <property type="term" value="F:DNA binding"/>
    <property type="evidence" value="ECO:0007669"/>
    <property type="project" value="UniProtKB-UniRule"/>
</dbReference>
<dbReference type="GO" id="GO:0009380">
    <property type="term" value="C:excinuclease repair complex"/>
    <property type="evidence" value="ECO:0007669"/>
    <property type="project" value="InterPro"/>
</dbReference>
<feature type="zinc finger region" description="C4-type" evidence="17">
    <location>
        <begin position="783"/>
        <end position="809"/>
    </location>
</feature>
<evidence type="ECO:0000256" key="13">
    <source>
        <dbReference type="ARBA" id="ARBA00023204"/>
    </source>
</evidence>
<dbReference type="CDD" id="cd03271">
    <property type="entry name" value="ABC_UvrA_II"/>
    <property type="match status" value="1"/>
</dbReference>
<evidence type="ECO:0000256" key="7">
    <source>
        <dbReference type="ARBA" id="ARBA00022769"/>
    </source>
</evidence>
<evidence type="ECO:0000256" key="8">
    <source>
        <dbReference type="ARBA" id="ARBA00022771"/>
    </source>
</evidence>
<dbReference type="SUPFAM" id="SSF52540">
    <property type="entry name" value="P-loop containing nucleoside triphosphate hydrolases"/>
    <property type="match status" value="2"/>
</dbReference>
<dbReference type="Pfam" id="PF17760">
    <property type="entry name" value="UvrA_inter"/>
    <property type="match status" value="1"/>
</dbReference>
<keyword evidence="7 17" id="KW-0228">DNA excision</keyword>
<dbReference type="GO" id="GO:0005524">
    <property type="term" value="F:ATP binding"/>
    <property type="evidence" value="ECO:0007669"/>
    <property type="project" value="UniProtKB-UniRule"/>
</dbReference>